<comment type="caution">
    <text evidence="1">The sequence shown here is derived from an EMBL/GenBank/DDBJ whole genome shotgun (WGS) entry which is preliminary data.</text>
</comment>
<proteinExistence type="predicted"/>
<keyword evidence="2" id="KW-1185">Reference proteome</keyword>
<name>A0A2T4Z6P9_9BACL</name>
<evidence type="ECO:0000313" key="2">
    <source>
        <dbReference type="Proteomes" id="UP000241639"/>
    </source>
</evidence>
<accession>A0A2T4Z6P9</accession>
<dbReference type="Proteomes" id="UP000241639">
    <property type="component" value="Unassembled WGS sequence"/>
</dbReference>
<dbReference type="AlphaFoldDB" id="A0A2T4Z6P9"/>
<gene>
    <name evidence="1" type="ORF">C8J48_0106</name>
</gene>
<sequence>MLMTGDYAAFTSLLSIQAVRGFIQGIGKSKESLPYANEQAAEK</sequence>
<organism evidence="1 2">
    <name type="scientific">Desmospora activa DSM 45169</name>
    <dbReference type="NCBI Taxonomy" id="1121389"/>
    <lineage>
        <taxon>Bacteria</taxon>
        <taxon>Bacillati</taxon>
        <taxon>Bacillota</taxon>
        <taxon>Bacilli</taxon>
        <taxon>Bacillales</taxon>
        <taxon>Thermoactinomycetaceae</taxon>
        <taxon>Desmospora</taxon>
    </lineage>
</organism>
<reference evidence="1 2" key="1">
    <citation type="submission" date="2018-04" db="EMBL/GenBank/DDBJ databases">
        <title>Genomic Encyclopedia of Archaeal and Bacterial Type Strains, Phase II (KMG-II): from individual species to whole genera.</title>
        <authorList>
            <person name="Goeker M."/>
        </authorList>
    </citation>
    <scope>NUCLEOTIDE SEQUENCE [LARGE SCALE GENOMIC DNA]</scope>
    <source>
        <strain evidence="1 2">DSM 45169</strain>
    </source>
</reference>
<dbReference type="EMBL" id="PZZP01000001">
    <property type="protein sequence ID" value="PTM57557.1"/>
    <property type="molecule type" value="Genomic_DNA"/>
</dbReference>
<dbReference type="RefSeq" id="WP_281261178.1">
    <property type="nucleotide sequence ID" value="NZ_PZZP01000001.1"/>
</dbReference>
<evidence type="ECO:0000313" key="1">
    <source>
        <dbReference type="EMBL" id="PTM57557.1"/>
    </source>
</evidence>
<protein>
    <submittedName>
        <fullName evidence="1">Uncharacterized protein</fullName>
    </submittedName>
</protein>